<reference evidence="1" key="1">
    <citation type="journal article" date="2021" name="Proc. Natl. Acad. Sci. U.S.A.">
        <title>A Catalog of Tens of Thousands of Viruses from Human Metagenomes Reveals Hidden Associations with Chronic Diseases.</title>
        <authorList>
            <person name="Tisza M.J."/>
            <person name="Buck C.B."/>
        </authorList>
    </citation>
    <scope>NUCLEOTIDE SEQUENCE</scope>
    <source>
        <strain evidence="1">CtJe739</strain>
    </source>
</reference>
<evidence type="ECO:0000313" key="1">
    <source>
        <dbReference type="EMBL" id="DAD90618.1"/>
    </source>
</evidence>
<dbReference type="EMBL" id="BK015090">
    <property type="protein sequence ID" value="DAD90618.1"/>
    <property type="molecule type" value="Genomic_DNA"/>
</dbReference>
<protein>
    <submittedName>
        <fullName evidence="1">Uncharacterized protein</fullName>
    </submittedName>
</protein>
<organism evidence="1">
    <name type="scientific">Siphoviridae sp. ctJe739</name>
    <dbReference type="NCBI Taxonomy" id="2826241"/>
    <lineage>
        <taxon>Viruses</taxon>
        <taxon>Duplodnaviria</taxon>
        <taxon>Heunggongvirae</taxon>
        <taxon>Uroviricota</taxon>
        <taxon>Caudoviricetes</taxon>
    </lineage>
</organism>
<proteinExistence type="predicted"/>
<accession>A0A8S5N8P1</accession>
<name>A0A8S5N8P1_9CAUD</name>
<sequence>MLVILVSFSIVKILIFNELAKYLHNYFKHKTLIIRDLTFAYNTTNTHQNNSSLCV</sequence>